<dbReference type="SUPFAM" id="SSF47616">
    <property type="entry name" value="GST C-terminal domain-like"/>
    <property type="match status" value="1"/>
</dbReference>
<accession>J4WTB0</accession>
<dbReference type="GO" id="GO:0004364">
    <property type="term" value="F:glutathione transferase activity"/>
    <property type="evidence" value="ECO:0007669"/>
    <property type="project" value="InterPro"/>
</dbReference>
<dbReference type="InterPro" id="IPR044617">
    <property type="entry name" value="TCHQD"/>
</dbReference>
<dbReference type="InterPro" id="IPR004045">
    <property type="entry name" value="Glutathione_S-Trfase_N"/>
</dbReference>
<protein>
    <recommendedName>
        <fullName evidence="1">GST N-terminal domain-containing protein</fullName>
    </recommendedName>
</protein>
<sequence>MVRVALFELNIKFDERHIKLCDQYAEGENLDKNFLDINPLATVPVIKINNEVIVNSTTIIEEINKRFQSNLCIEEDDSVKSFVKQTTITEGDKFASTIGTIIPVFSAPLIEFMIRKLPLKSIIKIFMKHPRKDRKMIFLSMYFFGVAKKFPNIAIKKFVDELIKFEELLNEDNTYFYNEFSHIDINMMCVFNRLEDLKLSEVITTNKTPLLQRYWKNLQKRDSYKKGILNYYTSKEHKVIKDFYNDAPSPFLKPILVELAQRN</sequence>
<dbReference type="PANTHER" id="PTHR45374:SF1">
    <property type="entry name" value="GLUTATHIONE S-TRANSFERASE TCHQD"/>
    <property type="match status" value="1"/>
</dbReference>
<dbReference type="InterPro" id="IPR036249">
    <property type="entry name" value="Thioredoxin-like_sf"/>
</dbReference>
<dbReference type="Pfam" id="PF13409">
    <property type="entry name" value="GST_N_2"/>
    <property type="match status" value="1"/>
</dbReference>
<reference evidence="2 3" key="1">
    <citation type="journal article" date="2012" name="ISME J.">
        <title>Genomic insights to SAR86, an abundant and uncultivated marine bacterial lineage.</title>
        <authorList>
            <person name="Dupont C.L."/>
            <person name="Rusch D.B."/>
            <person name="Yooseph S."/>
            <person name="Lombardo M.J."/>
            <person name="Richter R.A."/>
            <person name="Valas R."/>
            <person name="Novotny M."/>
            <person name="Yee-Greenbaum J."/>
            <person name="Selengut J.D."/>
            <person name="Haft D.H."/>
            <person name="Halpern A.L."/>
            <person name="Lasken R.S."/>
            <person name="Nealson K."/>
            <person name="Friedman R."/>
            <person name="Venter J.C."/>
        </authorList>
    </citation>
    <scope>NUCLEOTIDE SEQUENCE [LARGE SCALE GENOMIC DNA]</scope>
</reference>
<evidence type="ECO:0000259" key="1">
    <source>
        <dbReference type="PROSITE" id="PS50404"/>
    </source>
</evidence>
<dbReference type="CDD" id="cd00570">
    <property type="entry name" value="GST_N_family"/>
    <property type="match status" value="1"/>
</dbReference>
<name>J4WTB0_9GAMM</name>
<dbReference type="Gene3D" id="1.20.1050.10">
    <property type="match status" value="1"/>
</dbReference>
<dbReference type="InterPro" id="IPR036282">
    <property type="entry name" value="Glutathione-S-Trfase_C_sf"/>
</dbReference>
<feature type="domain" description="GST N-terminal" evidence="1">
    <location>
        <begin position="1"/>
        <end position="71"/>
    </location>
</feature>
<organism evidence="2 3">
    <name type="scientific">SAR86 cluster bacterium SAR86A</name>
    <dbReference type="NCBI Taxonomy" id="1123866"/>
    <lineage>
        <taxon>Bacteria</taxon>
        <taxon>Pseudomonadati</taxon>
        <taxon>Pseudomonadota</taxon>
        <taxon>Gammaproteobacteria</taxon>
        <taxon>SAR86 cluster</taxon>
    </lineage>
</organism>
<proteinExistence type="predicted"/>
<dbReference type="AlphaFoldDB" id="J4WTB0"/>
<gene>
    <name evidence="2" type="ORF">NT01SARS_0495</name>
</gene>
<dbReference type="Proteomes" id="UP000010305">
    <property type="component" value="Unassembled WGS sequence"/>
</dbReference>
<dbReference type="PANTHER" id="PTHR45374">
    <property type="entry name" value="GLUTATHIONE S-TRANSFERASE TCHQD"/>
    <property type="match status" value="1"/>
</dbReference>
<evidence type="ECO:0000313" key="3">
    <source>
        <dbReference type="Proteomes" id="UP000010305"/>
    </source>
</evidence>
<dbReference type="HOGENOM" id="CLU_049129_0_1_6"/>
<dbReference type="SUPFAM" id="SSF52833">
    <property type="entry name" value="Thioredoxin-like"/>
    <property type="match status" value="1"/>
</dbReference>
<dbReference type="Gene3D" id="3.40.30.10">
    <property type="entry name" value="Glutaredoxin"/>
    <property type="match status" value="1"/>
</dbReference>
<dbReference type="PROSITE" id="PS50404">
    <property type="entry name" value="GST_NTER"/>
    <property type="match status" value="1"/>
</dbReference>
<dbReference type="EMBL" id="JH611156">
    <property type="protein sequence ID" value="EJP72010.1"/>
    <property type="molecule type" value="Genomic_DNA"/>
</dbReference>
<dbReference type="STRING" id="1123866.NT01SARS_0495"/>
<evidence type="ECO:0000313" key="2">
    <source>
        <dbReference type="EMBL" id="EJP72010.1"/>
    </source>
</evidence>